<dbReference type="FunFam" id="1.20.1440.340:FF:000003">
    <property type="entry name" value="GAL1p Galactokinase"/>
    <property type="match status" value="1"/>
</dbReference>
<comment type="pathway">
    <text evidence="1">Carbohydrate metabolism; galactose metabolism.</text>
</comment>
<dbReference type="EMBL" id="JABAYA010000073">
    <property type="protein sequence ID" value="KAF7726721.1"/>
    <property type="molecule type" value="Genomic_DNA"/>
</dbReference>
<dbReference type="FunFam" id="3.30.230.10:FF:000056">
    <property type="entry name" value="GAL1p Galactokinase"/>
    <property type="match status" value="1"/>
</dbReference>
<keyword evidence="7 16" id="KW-0418">Kinase</keyword>
<keyword evidence="17" id="KW-1185">Reference proteome</keyword>
<feature type="domain" description="Galactokinase N-terminal" evidence="15">
    <location>
        <begin position="31"/>
        <end position="79"/>
    </location>
</feature>
<dbReference type="GO" id="GO:0005524">
    <property type="term" value="F:ATP binding"/>
    <property type="evidence" value="ECO:0007669"/>
    <property type="project" value="UniProtKB-KW"/>
</dbReference>
<comment type="similarity">
    <text evidence="2">Belongs to the GHMP kinase family. GalK subfamily.</text>
</comment>
<dbReference type="Pfam" id="PF10509">
    <property type="entry name" value="GalKase_gal_bdg"/>
    <property type="match status" value="1"/>
</dbReference>
<evidence type="ECO:0000256" key="7">
    <source>
        <dbReference type="ARBA" id="ARBA00022777"/>
    </source>
</evidence>
<dbReference type="InterPro" id="IPR006204">
    <property type="entry name" value="GHMP_kinase_N_dom"/>
</dbReference>
<evidence type="ECO:0000256" key="1">
    <source>
        <dbReference type="ARBA" id="ARBA00004947"/>
    </source>
</evidence>
<dbReference type="PROSITE" id="PS00106">
    <property type="entry name" value="GALACTOKINASE"/>
    <property type="match status" value="1"/>
</dbReference>
<evidence type="ECO:0000256" key="3">
    <source>
        <dbReference type="ARBA" id="ARBA00012315"/>
    </source>
</evidence>
<dbReference type="UniPathway" id="UPA00214"/>
<gene>
    <name evidence="16" type="primary">GAL1</name>
    <name evidence="16" type="ORF">EC973_008495</name>
</gene>
<dbReference type="InterPro" id="IPR020568">
    <property type="entry name" value="Ribosomal_Su5_D2-typ_SF"/>
</dbReference>
<dbReference type="Gene3D" id="3.30.70.3170">
    <property type="match status" value="1"/>
</dbReference>
<proteinExistence type="inferred from homology"/>
<dbReference type="PANTHER" id="PTHR10457:SF7">
    <property type="entry name" value="GALACTOKINASE-RELATED"/>
    <property type="match status" value="1"/>
</dbReference>
<dbReference type="GO" id="GO:0005829">
    <property type="term" value="C:cytosol"/>
    <property type="evidence" value="ECO:0007669"/>
    <property type="project" value="TreeGrafter"/>
</dbReference>
<evidence type="ECO:0000256" key="11">
    <source>
        <dbReference type="ARBA" id="ARBA00029590"/>
    </source>
</evidence>
<dbReference type="Gene3D" id="1.20.1440.340">
    <property type="match status" value="1"/>
</dbReference>
<evidence type="ECO:0000313" key="17">
    <source>
        <dbReference type="Proteomes" id="UP000605846"/>
    </source>
</evidence>
<keyword evidence="8" id="KW-0067">ATP-binding</keyword>
<dbReference type="InterPro" id="IPR014721">
    <property type="entry name" value="Ribsml_uS5_D2-typ_fold_subgr"/>
</dbReference>
<dbReference type="AlphaFoldDB" id="A0A8H7EP46"/>
<keyword evidence="6" id="KW-0547">Nucleotide-binding</keyword>
<comment type="caution">
    <text evidence="16">The sequence shown here is derived from an EMBL/GenBank/DDBJ whole genome shotgun (WGS) entry which is preliminary data.</text>
</comment>
<dbReference type="GO" id="GO:0006012">
    <property type="term" value="P:galactose metabolic process"/>
    <property type="evidence" value="ECO:0007669"/>
    <property type="project" value="UniProtKB-UniPathway"/>
</dbReference>
<evidence type="ECO:0000256" key="9">
    <source>
        <dbReference type="ARBA" id="ARBA00023144"/>
    </source>
</evidence>
<dbReference type="PIRSF" id="PIRSF000530">
    <property type="entry name" value="Galactokinase"/>
    <property type="match status" value="1"/>
</dbReference>
<dbReference type="PROSITE" id="PS00627">
    <property type="entry name" value="GHMP_KINASES_ATP"/>
    <property type="match status" value="1"/>
</dbReference>
<dbReference type="PANTHER" id="PTHR10457">
    <property type="entry name" value="MEVALONATE KINASE/GALACTOKINASE"/>
    <property type="match status" value="1"/>
</dbReference>
<dbReference type="SUPFAM" id="SSF55060">
    <property type="entry name" value="GHMP Kinase, C-terminal domain"/>
    <property type="match status" value="1"/>
</dbReference>
<dbReference type="GO" id="GO:0004335">
    <property type="term" value="F:galactokinase activity"/>
    <property type="evidence" value="ECO:0007669"/>
    <property type="project" value="UniProtKB-EC"/>
</dbReference>
<dbReference type="Gene3D" id="3.30.230.10">
    <property type="match status" value="1"/>
</dbReference>
<evidence type="ECO:0000256" key="12">
    <source>
        <dbReference type="ARBA" id="ARBA00049538"/>
    </source>
</evidence>
<evidence type="ECO:0000313" key="16">
    <source>
        <dbReference type="EMBL" id="KAF7726721.1"/>
    </source>
</evidence>
<dbReference type="OrthoDB" id="187738at2759"/>
<dbReference type="PRINTS" id="PR00959">
    <property type="entry name" value="MEVGALKINASE"/>
</dbReference>
<evidence type="ECO:0000259" key="13">
    <source>
        <dbReference type="Pfam" id="PF00288"/>
    </source>
</evidence>
<keyword evidence="5" id="KW-0808">Transferase</keyword>
<dbReference type="Pfam" id="PF00288">
    <property type="entry name" value="GHMP_kinases_N"/>
    <property type="match status" value="1"/>
</dbReference>
<evidence type="ECO:0000256" key="8">
    <source>
        <dbReference type="ARBA" id="ARBA00022840"/>
    </source>
</evidence>
<dbReference type="GO" id="GO:0000411">
    <property type="term" value="P:positive regulation of transcription by galactose"/>
    <property type="evidence" value="ECO:0007669"/>
    <property type="project" value="UniProtKB-ARBA"/>
</dbReference>
<dbReference type="Proteomes" id="UP000605846">
    <property type="component" value="Unassembled WGS sequence"/>
</dbReference>
<evidence type="ECO:0000256" key="10">
    <source>
        <dbReference type="ARBA" id="ARBA00023277"/>
    </source>
</evidence>
<accession>A0A8H7EP46</accession>
<evidence type="ECO:0000259" key="15">
    <source>
        <dbReference type="Pfam" id="PF10509"/>
    </source>
</evidence>
<dbReference type="Pfam" id="PF08544">
    <property type="entry name" value="GHMP_kinases_C"/>
    <property type="match status" value="1"/>
</dbReference>
<comment type="catalytic activity">
    <reaction evidence="12">
        <text>alpha-D-galactose + ATP = alpha-D-galactose 1-phosphate + ADP + H(+)</text>
        <dbReference type="Rhea" id="RHEA:13553"/>
        <dbReference type="ChEBI" id="CHEBI:15378"/>
        <dbReference type="ChEBI" id="CHEBI:28061"/>
        <dbReference type="ChEBI" id="CHEBI:30616"/>
        <dbReference type="ChEBI" id="CHEBI:58336"/>
        <dbReference type="ChEBI" id="CHEBI:456216"/>
        <dbReference type="EC" id="2.7.1.6"/>
    </reaction>
    <physiologicalReaction direction="left-to-right" evidence="12">
        <dbReference type="Rhea" id="RHEA:13554"/>
    </physiologicalReaction>
</comment>
<evidence type="ECO:0000256" key="2">
    <source>
        <dbReference type="ARBA" id="ARBA00006566"/>
    </source>
</evidence>
<keyword evidence="10" id="KW-0119">Carbohydrate metabolism</keyword>
<dbReference type="PRINTS" id="PR00473">
    <property type="entry name" value="GALCTOKINASE"/>
</dbReference>
<dbReference type="InterPro" id="IPR036554">
    <property type="entry name" value="GHMP_kinase_C_sf"/>
</dbReference>
<dbReference type="NCBIfam" id="TIGR00131">
    <property type="entry name" value="gal_kin"/>
    <property type="match status" value="1"/>
</dbReference>
<reference evidence="16" key="1">
    <citation type="submission" date="2020-01" db="EMBL/GenBank/DDBJ databases">
        <title>Genome Sequencing of Three Apophysomyces-Like Fungal Strains Confirms a Novel Fungal Genus in the Mucoromycota with divergent Burkholderia-like Endosymbiotic Bacteria.</title>
        <authorList>
            <person name="Stajich J.E."/>
            <person name="Macias A.M."/>
            <person name="Carter-House D."/>
            <person name="Lovett B."/>
            <person name="Kasson L.R."/>
            <person name="Berry K."/>
            <person name="Grigoriev I."/>
            <person name="Chang Y."/>
            <person name="Spatafora J."/>
            <person name="Kasson M.T."/>
        </authorList>
    </citation>
    <scope>NUCLEOTIDE SEQUENCE</scope>
    <source>
        <strain evidence="16">NRRL A-21654</strain>
    </source>
</reference>
<feature type="domain" description="GHMP kinase C-terminal" evidence="14">
    <location>
        <begin position="382"/>
        <end position="455"/>
    </location>
</feature>
<dbReference type="InterPro" id="IPR019539">
    <property type="entry name" value="GalKase_N"/>
</dbReference>
<dbReference type="SUPFAM" id="SSF54211">
    <property type="entry name" value="Ribosomal protein S5 domain 2-like"/>
    <property type="match status" value="1"/>
</dbReference>
<protein>
    <recommendedName>
        <fullName evidence="4">Galactokinase</fullName>
        <ecNumber evidence="3">2.7.1.6</ecNumber>
    </recommendedName>
    <alternativeName>
        <fullName evidence="11">Galactose kinase</fullName>
    </alternativeName>
</protein>
<dbReference type="InterPro" id="IPR013750">
    <property type="entry name" value="GHMP_kinase_C_dom"/>
</dbReference>
<evidence type="ECO:0000256" key="5">
    <source>
        <dbReference type="ARBA" id="ARBA00022679"/>
    </source>
</evidence>
<evidence type="ECO:0000256" key="4">
    <source>
        <dbReference type="ARBA" id="ARBA00019487"/>
    </source>
</evidence>
<dbReference type="InterPro" id="IPR000705">
    <property type="entry name" value="Galactokinase"/>
</dbReference>
<evidence type="ECO:0000259" key="14">
    <source>
        <dbReference type="Pfam" id="PF08544"/>
    </source>
</evidence>
<dbReference type="InterPro" id="IPR019741">
    <property type="entry name" value="Galactokinase_CS"/>
</dbReference>
<dbReference type="EC" id="2.7.1.6" evidence="3"/>
<feature type="domain" description="GHMP kinase N-terminal" evidence="13">
    <location>
        <begin position="120"/>
        <end position="207"/>
    </location>
</feature>
<dbReference type="InterPro" id="IPR006206">
    <property type="entry name" value="Mevalonate/galactokinase"/>
</dbReference>
<evidence type="ECO:0000256" key="6">
    <source>
        <dbReference type="ARBA" id="ARBA00022741"/>
    </source>
</evidence>
<dbReference type="InterPro" id="IPR006203">
    <property type="entry name" value="GHMP_knse_ATP-bd_CS"/>
</dbReference>
<sequence>MSDVPAYDSLDKIYDIDAVVKQGQRYNGLIQKFTEMYGFRPHFIARSPGRVNLIGEHIDYCGFGVLPMAIERDVVIACATTDQDTKVRLANVDSKYKPCEFDYEEDTIVSIDASKLEWSNYFKSGYKGMLERTNLKPKGLYLLVDGTVPPGGGLSSSAAFVCASALTVVTANKLPITKQELTEIAIVAERNVGVNSGGMDQSASVFSQKGYALHVEFMPKLTTHLVRLPQTTPGIVFVIANSLVTADKFVTAPKNYNLRVVETKIGALILSKKLTIPLLDSFKDVTVAYFAGSSLNEEQQLEKMIDIVKETFSTQGYTRSEMAALADVPEEELVEKYMTRFPVITDLYRLQQRALHVFEEALRVVRFAKICNNPPEDSAQVFEQLSLLMNQSQKSCAELFHCSCPELDELTTLARENGATASRLSGAGWGGATVSLVPADKVDRFIAAIKEKYYKKRFPDLTEDKLNDAILATQPCSGSSLFIGF</sequence>
<organism evidence="16 17">
    <name type="scientific">Apophysomyces ossiformis</name>
    <dbReference type="NCBI Taxonomy" id="679940"/>
    <lineage>
        <taxon>Eukaryota</taxon>
        <taxon>Fungi</taxon>
        <taxon>Fungi incertae sedis</taxon>
        <taxon>Mucoromycota</taxon>
        <taxon>Mucoromycotina</taxon>
        <taxon>Mucoromycetes</taxon>
        <taxon>Mucorales</taxon>
        <taxon>Mucorineae</taxon>
        <taxon>Mucoraceae</taxon>
        <taxon>Apophysomyces</taxon>
    </lineage>
</organism>
<name>A0A8H7EP46_9FUNG</name>
<keyword evidence="9" id="KW-0299">Galactose metabolism</keyword>